<dbReference type="CDD" id="cd11713">
    <property type="entry name" value="GINS_A_psf3"/>
    <property type="match status" value="1"/>
</dbReference>
<evidence type="ECO:0000259" key="8">
    <source>
        <dbReference type="Pfam" id="PF05916"/>
    </source>
</evidence>
<dbReference type="OrthoDB" id="10251744at2759"/>
<protein>
    <recommendedName>
        <fullName evidence="4 7">DNA replication complex GINS protein PSF3</fullName>
    </recommendedName>
</protein>
<organism evidence="10 11">
    <name type="scientific">Wickerhamomyces mucosus</name>
    <dbReference type="NCBI Taxonomy" id="1378264"/>
    <lineage>
        <taxon>Eukaryota</taxon>
        <taxon>Fungi</taxon>
        <taxon>Dikarya</taxon>
        <taxon>Ascomycota</taxon>
        <taxon>Saccharomycotina</taxon>
        <taxon>Saccharomycetes</taxon>
        <taxon>Phaffomycetales</taxon>
        <taxon>Wickerhamomycetaceae</taxon>
        <taxon>Wickerhamomyces</taxon>
    </lineage>
</organism>
<dbReference type="PANTHER" id="PTHR22768">
    <property type="entry name" value="DNA REPLICATION COMPLEX GINS PROTEIN PSF3"/>
    <property type="match status" value="1"/>
</dbReference>
<comment type="subunit">
    <text evidence="3">Component of the GINS complex which is a heterotetramer of SLD5, PSF1, PSF2 and PSF3.</text>
</comment>
<evidence type="ECO:0000256" key="4">
    <source>
        <dbReference type="ARBA" id="ARBA00015140"/>
    </source>
</evidence>
<evidence type="ECO:0000256" key="2">
    <source>
        <dbReference type="ARBA" id="ARBA00006343"/>
    </source>
</evidence>
<feature type="domain" description="GINS subunit" evidence="8">
    <location>
        <begin position="76"/>
        <end position="173"/>
    </location>
</feature>
<comment type="similarity">
    <text evidence="2 7">Belongs to the GINS3/PSF3 family.</text>
</comment>
<dbReference type="InterPro" id="IPR038437">
    <property type="entry name" value="GINS_Psf3_sf"/>
</dbReference>
<evidence type="ECO:0000256" key="6">
    <source>
        <dbReference type="ARBA" id="ARBA00023242"/>
    </source>
</evidence>
<comment type="caution">
    <text evidence="10">The sequence shown here is derived from an EMBL/GenBank/DDBJ whole genome shotgun (WGS) entry which is preliminary data.</text>
</comment>
<evidence type="ECO:0000256" key="5">
    <source>
        <dbReference type="ARBA" id="ARBA00022705"/>
    </source>
</evidence>
<dbReference type="GO" id="GO:1902975">
    <property type="term" value="P:mitotic DNA replication initiation"/>
    <property type="evidence" value="ECO:0007669"/>
    <property type="project" value="TreeGrafter"/>
</dbReference>
<keyword evidence="5 7" id="KW-0235">DNA replication</keyword>
<dbReference type="Gene3D" id="1.20.58.2050">
    <property type="match status" value="1"/>
</dbReference>
<dbReference type="InterPro" id="IPR036224">
    <property type="entry name" value="GINS_bundle-like_dom_sf"/>
</dbReference>
<name>A0A9P8TA09_9ASCO</name>
<dbReference type="SUPFAM" id="SSF158573">
    <property type="entry name" value="GINS helical bundle-like"/>
    <property type="match status" value="1"/>
</dbReference>
<dbReference type="Pfam" id="PF05916">
    <property type="entry name" value="Sld5"/>
    <property type="match status" value="1"/>
</dbReference>
<keyword evidence="6 7" id="KW-0539">Nucleus</keyword>
<dbReference type="Proteomes" id="UP000769528">
    <property type="component" value="Unassembled WGS sequence"/>
</dbReference>
<evidence type="ECO:0000313" key="11">
    <source>
        <dbReference type="Proteomes" id="UP000769528"/>
    </source>
</evidence>
<proteinExistence type="inferred from homology"/>
<evidence type="ECO:0000256" key="7">
    <source>
        <dbReference type="RuleBase" id="RU367161"/>
    </source>
</evidence>
<reference evidence="10" key="2">
    <citation type="submission" date="2021-01" db="EMBL/GenBank/DDBJ databases">
        <authorList>
            <person name="Schikora-Tamarit M.A."/>
        </authorList>
    </citation>
    <scope>NUCLEOTIDE SEQUENCE</scope>
    <source>
        <strain evidence="10">CBS6341</strain>
    </source>
</reference>
<dbReference type="AlphaFoldDB" id="A0A9P8TA09"/>
<keyword evidence="11" id="KW-1185">Reference proteome</keyword>
<dbReference type="InterPro" id="IPR021151">
    <property type="entry name" value="GINS_A"/>
</dbReference>
<comment type="subcellular location">
    <subcellularLocation>
        <location evidence="1 7">Nucleus</location>
    </subcellularLocation>
</comment>
<dbReference type="InterPro" id="IPR055221">
    <property type="entry name" value="PSF3_N"/>
</dbReference>
<sequence>MSYYDIDDIIGDSQRLPCKFNTDAKGLGWLEGNPGKDMKSGTKLELPFWISEILAISTISSDSDITFIELLQPDALNKKVLNAIKTSSISLDLHSISTNYYSLVEKWAGLYNDEELVQVIGDMLKERSDEINNYAQNFKGNQQESGFLYSLDEFEKKLYKITHESYKNLKKWLNNQ</sequence>
<feature type="domain" description="DNA replication complex GINS protein PSF3 N-terminal" evidence="9">
    <location>
        <begin position="4"/>
        <end position="56"/>
    </location>
</feature>
<dbReference type="GO" id="GO:0000811">
    <property type="term" value="C:GINS complex"/>
    <property type="evidence" value="ECO:0007669"/>
    <property type="project" value="UniProtKB-UniRule"/>
</dbReference>
<evidence type="ECO:0000313" key="10">
    <source>
        <dbReference type="EMBL" id="KAH3671401.1"/>
    </source>
</evidence>
<evidence type="ECO:0000256" key="3">
    <source>
        <dbReference type="ARBA" id="ARBA00011352"/>
    </source>
</evidence>
<dbReference type="Pfam" id="PF22466">
    <property type="entry name" value="PSF3_N"/>
    <property type="match status" value="1"/>
</dbReference>
<dbReference type="PANTHER" id="PTHR22768:SF0">
    <property type="entry name" value="DNA REPLICATION COMPLEX GINS PROTEIN PSF3"/>
    <property type="match status" value="1"/>
</dbReference>
<dbReference type="SUPFAM" id="SSF160059">
    <property type="entry name" value="PriA/YqbF domain"/>
    <property type="match status" value="1"/>
</dbReference>
<dbReference type="InterPro" id="IPR010492">
    <property type="entry name" value="GINS_Psf3"/>
</dbReference>
<dbReference type="EMBL" id="JAEUBF010001281">
    <property type="protein sequence ID" value="KAH3671401.1"/>
    <property type="molecule type" value="Genomic_DNA"/>
</dbReference>
<reference evidence="10" key="1">
    <citation type="journal article" date="2021" name="Open Biol.">
        <title>Shared evolutionary footprints suggest mitochondrial oxidative damage underlies multiple complex I losses in fungi.</title>
        <authorList>
            <person name="Schikora-Tamarit M.A."/>
            <person name="Marcet-Houben M."/>
            <person name="Nosek J."/>
            <person name="Gabaldon T."/>
        </authorList>
    </citation>
    <scope>NUCLEOTIDE SEQUENCE</scope>
    <source>
        <strain evidence="10">CBS6341</strain>
    </source>
</reference>
<gene>
    <name evidence="10" type="ORF">WICMUC_004698</name>
</gene>
<accession>A0A9P8TA09</accession>
<dbReference type="CDD" id="cd21693">
    <property type="entry name" value="GINS_B_Psf3"/>
    <property type="match status" value="1"/>
</dbReference>
<comment type="function">
    <text evidence="7">The GINS complex plays an essential role in the initiation of DNA replication.</text>
</comment>
<evidence type="ECO:0000256" key="1">
    <source>
        <dbReference type="ARBA" id="ARBA00004123"/>
    </source>
</evidence>
<evidence type="ECO:0000259" key="9">
    <source>
        <dbReference type="Pfam" id="PF22466"/>
    </source>
</evidence>